<dbReference type="PANTHER" id="PTHR22604:SF105">
    <property type="entry name" value="TRANS-1,2-DIHYDROBENZENE-1,2-DIOL DEHYDROGENASE"/>
    <property type="match status" value="1"/>
</dbReference>
<dbReference type="SUPFAM" id="SSF51735">
    <property type="entry name" value="NAD(P)-binding Rossmann-fold domains"/>
    <property type="match status" value="1"/>
</dbReference>
<keyword evidence="2" id="KW-0560">Oxidoreductase</keyword>
<evidence type="ECO:0000256" key="3">
    <source>
        <dbReference type="ARBA" id="ARBA00038984"/>
    </source>
</evidence>
<evidence type="ECO:0000256" key="5">
    <source>
        <dbReference type="ARBA" id="ARBA00049233"/>
    </source>
</evidence>
<dbReference type="Gene3D" id="3.30.360.10">
    <property type="entry name" value="Dihydrodipicolinate Reductase, domain 2"/>
    <property type="match status" value="1"/>
</dbReference>
<dbReference type="OrthoDB" id="2129491at2759"/>
<protein>
    <recommendedName>
        <fullName evidence="3">D-xylose 1-dehydrogenase (NADP(+), D-xylono-1,5-lactone-forming)</fullName>
        <ecNumber evidence="3">1.1.1.179</ecNumber>
    </recommendedName>
    <alternativeName>
        <fullName evidence="4">D-xylose-NADP dehydrogenase</fullName>
    </alternativeName>
</protein>
<sequence length="365" mass="40087">MAFTVRWGIVSTGNMAHAFTKDVLLDPLKDIKHVLSAVSSTSLERGKAFLDEFSSKGQVYGSVEELARDPLVDAIYIASPTSMHYPHALACLKARKAVLLEKAFTLNAKQAAHLIQVSKENNLYLAEALWTRYLPITKAIKRLLHTDRVLGKLIRVSADLAITYGAKDLTHNLRNAWQGGGALLAVGVYPLTWAMLSLFEHPDNAREMPRVDASMILTDANVAAAVNSVATDETTTVLLTFPRLKATAIAKSTLLASTLPGPSVVIQGELGNIIIPVSAHRPASFTLELYKTESEPARTETHDEFVIPGRGLFYQADVLGRALRNGRIEPDECRHDDTLALMEVLDKVRELGQFVYPGDLEHLKQ</sequence>
<comment type="similarity">
    <text evidence="1">Belongs to the Gfo/Idh/MocA family.</text>
</comment>
<dbReference type="GO" id="GO:0000166">
    <property type="term" value="F:nucleotide binding"/>
    <property type="evidence" value="ECO:0007669"/>
    <property type="project" value="InterPro"/>
</dbReference>
<accession>A0A6A4IB09</accession>
<dbReference type="AlphaFoldDB" id="A0A6A4IB09"/>
<dbReference type="EMBL" id="ML769405">
    <property type="protein sequence ID" value="KAE9405974.1"/>
    <property type="molecule type" value="Genomic_DNA"/>
</dbReference>
<evidence type="ECO:0000256" key="2">
    <source>
        <dbReference type="ARBA" id="ARBA00023002"/>
    </source>
</evidence>
<dbReference type="Proteomes" id="UP000799118">
    <property type="component" value="Unassembled WGS sequence"/>
</dbReference>
<evidence type="ECO:0000256" key="4">
    <source>
        <dbReference type="ARBA" id="ARBA00042988"/>
    </source>
</evidence>
<organism evidence="7 8">
    <name type="scientific">Gymnopus androsaceus JB14</name>
    <dbReference type="NCBI Taxonomy" id="1447944"/>
    <lineage>
        <taxon>Eukaryota</taxon>
        <taxon>Fungi</taxon>
        <taxon>Dikarya</taxon>
        <taxon>Basidiomycota</taxon>
        <taxon>Agaricomycotina</taxon>
        <taxon>Agaricomycetes</taxon>
        <taxon>Agaricomycetidae</taxon>
        <taxon>Agaricales</taxon>
        <taxon>Marasmiineae</taxon>
        <taxon>Omphalotaceae</taxon>
        <taxon>Gymnopus</taxon>
    </lineage>
</organism>
<keyword evidence="8" id="KW-1185">Reference proteome</keyword>
<dbReference type="SUPFAM" id="SSF55347">
    <property type="entry name" value="Glyceraldehyde-3-phosphate dehydrogenase-like, C-terminal domain"/>
    <property type="match status" value="1"/>
</dbReference>
<dbReference type="Pfam" id="PF01408">
    <property type="entry name" value="GFO_IDH_MocA"/>
    <property type="match status" value="1"/>
</dbReference>
<dbReference type="GO" id="GO:0047837">
    <property type="term" value="F:D-xylose 1-dehydrogenase (NADP+) activity"/>
    <property type="evidence" value="ECO:0007669"/>
    <property type="project" value="UniProtKB-EC"/>
</dbReference>
<dbReference type="PANTHER" id="PTHR22604">
    <property type="entry name" value="OXIDOREDUCTASES"/>
    <property type="match status" value="1"/>
</dbReference>
<dbReference type="InterPro" id="IPR036291">
    <property type="entry name" value="NAD(P)-bd_dom_sf"/>
</dbReference>
<comment type="catalytic activity">
    <reaction evidence="5">
        <text>D-xylose + NADP(+) = D-xylono-1,5-lactone + NADPH + H(+)</text>
        <dbReference type="Rhea" id="RHEA:22000"/>
        <dbReference type="ChEBI" id="CHEBI:15378"/>
        <dbReference type="ChEBI" id="CHEBI:15867"/>
        <dbReference type="ChEBI" id="CHEBI:53455"/>
        <dbReference type="ChEBI" id="CHEBI:57783"/>
        <dbReference type="ChEBI" id="CHEBI:58349"/>
        <dbReference type="EC" id="1.1.1.179"/>
    </reaction>
</comment>
<feature type="domain" description="Gfo/Idh/MocA-like oxidoreductase N-terminal" evidence="6">
    <location>
        <begin position="6"/>
        <end position="124"/>
    </location>
</feature>
<dbReference type="InterPro" id="IPR000683">
    <property type="entry name" value="Gfo/Idh/MocA-like_OxRdtase_N"/>
</dbReference>
<gene>
    <name evidence="7" type="ORF">BT96DRAFT_915710</name>
</gene>
<evidence type="ECO:0000259" key="6">
    <source>
        <dbReference type="Pfam" id="PF01408"/>
    </source>
</evidence>
<reference evidence="7" key="1">
    <citation type="journal article" date="2019" name="Environ. Microbiol.">
        <title>Fungal ecological strategies reflected in gene transcription - a case study of two litter decomposers.</title>
        <authorList>
            <person name="Barbi F."/>
            <person name="Kohler A."/>
            <person name="Barry K."/>
            <person name="Baskaran P."/>
            <person name="Daum C."/>
            <person name="Fauchery L."/>
            <person name="Ihrmark K."/>
            <person name="Kuo A."/>
            <person name="LaButti K."/>
            <person name="Lipzen A."/>
            <person name="Morin E."/>
            <person name="Grigoriev I.V."/>
            <person name="Henrissat B."/>
            <person name="Lindahl B."/>
            <person name="Martin F."/>
        </authorList>
    </citation>
    <scope>NUCLEOTIDE SEQUENCE</scope>
    <source>
        <strain evidence="7">JB14</strain>
    </source>
</reference>
<dbReference type="Gene3D" id="3.40.50.720">
    <property type="entry name" value="NAD(P)-binding Rossmann-like Domain"/>
    <property type="match status" value="1"/>
</dbReference>
<evidence type="ECO:0000313" key="7">
    <source>
        <dbReference type="EMBL" id="KAE9405974.1"/>
    </source>
</evidence>
<dbReference type="EC" id="1.1.1.179" evidence="3"/>
<name>A0A6A4IB09_9AGAR</name>
<evidence type="ECO:0000313" key="8">
    <source>
        <dbReference type="Proteomes" id="UP000799118"/>
    </source>
</evidence>
<proteinExistence type="inferred from homology"/>
<dbReference type="InterPro" id="IPR050984">
    <property type="entry name" value="Gfo/Idh/MocA_domain"/>
</dbReference>
<evidence type="ECO:0000256" key="1">
    <source>
        <dbReference type="ARBA" id="ARBA00010928"/>
    </source>
</evidence>